<keyword evidence="2" id="KW-0808">Transferase</keyword>
<dbReference type="InterPro" id="IPR052356">
    <property type="entry name" value="Thiol_S-MT"/>
</dbReference>
<organism evidence="2 3">
    <name type="scientific">Nocardia lasii</name>
    <dbReference type="NCBI Taxonomy" id="1616107"/>
    <lineage>
        <taxon>Bacteria</taxon>
        <taxon>Bacillati</taxon>
        <taxon>Actinomycetota</taxon>
        <taxon>Actinomycetes</taxon>
        <taxon>Mycobacteriales</taxon>
        <taxon>Nocardiaceae</taxon>
        <taxon>Nocardia</taxon>
    </lineage>
</organism>
<dbReference type="EC" id="2.1.1.-" evidence="2"/>
<sequence length="209" mass="23190">MTITSPSAASFARWYPRLMNISERAGQDHLRRDLLRRAHGRTLEVGAGNGFSMPHYPEDLDELVLVEPNPALRTRLAARVDRPAAPVRILDGDAHALDFPDNSFDTVTASLVFCSLPHPTRALAELHRVLRPGGVFLFHEHVRATGTLGRCQDLITPLQRRIADGCHANRDFHSLLVASDFEIVELHHTRMPRAVPVIAPLVTGVARRG</sequence>
<dbReference type="InterPro" id="IPR013216">
    <property type="entry name" value="Methyltransf_11"/>
</dbReference>
<dbReference type="GO" id="GO:0008168">
    <property type="term" value="F:methyltransferase activity"/>
    <property type="evidence" value="ECO:0007669"/>
    <property type="project" value="UniProtKB-KW"/>
</dbReference>
<keyword evidence="3" id="KW-1185">Reference proteome</keyword>
<comment type="caution">
    <text evidence="2">The sequence shown here is derived from an EMBL/GenBank/DDBJ whole genome shotgun (WGS) entry which is preliminary data.</text>
</comment>
<dbReference type="GO" id="GO:0032259">
    <property type="term" value="P:methylation"/>
    <property type="evidence" value="ECO:0007669"/>
    <property type="project" value="UniProtKB-KW"/>
</dbReference>
<feature type="domain" description="Methyltransferase type 11" evidence="1">
    <location>
        <begin position="43"/>
        <end position="138"/>
    </location>
</feature>
<dbReference type="PANTHER" id="PTHR45036:SF1">
    <property type="entry name" value="METHYLTRANSFERASE LIKE 7A"/>
    <property type="match status" value="1"/>
</dbReference>
<dbReference type="SUPFAM" id="SSF53335">
    <property type="entry name" value="S-adenosyl-L-methionine-dependent methyltransferases"/>
    <property type="match status" value="1"/>
</dbReference>
<dbReference type="CDD" id="cd02440">
    <property type="entry name" value="AdoMet_MTases"/>
    <property type="match status" value="1"/>
</dbReference>
<dbReference type="Proteomes" id="UP001596223">
    <property type="component" value="Unassembled WGS sequence"/>
</dbReference>
<dbReference type="Pfam" id="PF08241">
    <property type="entry name" value="Methyltransf_11"/>
    <property type="match status" value="1"/>
</dbReference>
<name>A0ABW1JNC8_9NOCA</name>
<keyword evidence="2" id="KW-0489">Methyltransferase</keyword>
<evidence type="ECO:0000313" key="3">
    <source>
        <dbReference type="Proteomes" id="UP001596223"/>
    </source>
</evidence>
<dbReference type="InterPro" id="IPR029063">
    <property type="entry name" value="SAM-dependent_MTases_sf"/>
</dbReference>
<gene>
    <name evidence="2" type="ORF">ACFP3H_04105</name>
</gene>
<evidence type="ECO:0000313" key="2">
    <source>
        <dbReference type="EMBL" id="MFC6010223.1"/>
    </source>
</evidence>
<accession>A0ABW1JNC8</accession>
<dbReference type="RefSeq" id="WP_378599839.1">
    <property type="nucleotide sequence ID" value="NZ_JBHSQN010000002.1"/>
</dbReference>
<reference evidence="3" key="1">
    <citation type="journal article" date="2019" name="Int. J. Syst. Evol. Microbiol.">
        <title>The Global Catalogue of Microorganisms (GCM) 10K type strain sequencing project: providing services to taxonomists for standard genome sequencing and annotation.</title>
        <authorList>
            <consortium name="The Broad Institute Genomics Platform"/>
            <consortium name="The Broad Institute Genome Sequencing Center for Infectious Disease"/>
            <person name="Wu L."/>
            <person name="Ma J."/>
        </authorList>
    </citation>
    <scope>NUCLEOTIDE SEQUENCE [LARGE SCALE GENOMIC DNA]</scope>
    <source>
        <strain evidence="3">CCUG 36956</strain>
    </source>
</reference>
<evidence type="ECO:0000259" key="1">
    <source>
        <dbReference type="Pfam" id="PF08241"/>
    </source>
</evidence>
<dbReference type="Gene3D" id="3.40.50.150">
    <property type="entry name" value="Vaccinia Virus protein VP39"/>
    <property type="match status" value="1"/>
</dbReference>
<proteinExistence type="predicted"/>
<protein>
    <submittedName>
        <fullName evidence="2">Class I SAM-dependent methyltransferase</fullName>
        <ecNumber evidence="2">2.1.1.-</ecNumber>
    </submittedName>
</protein>
<dbReference type="PANTHER" id="PTHR45036">
    <property type="entry name" value="METHYLTRANSFERASE LIKE 7B"/>
    <property type="match status" value="1"/>
</dbReference>
<dbReference type="EMBL" id="JBHSQN010000002">
    <property type="protein sequence ID" value="MFC6010223.1"/>
    <property type="molecule type" value="Genomic_DNA"/>
</dbReference>